<dbReference type="Proteomes" id="UP000602260">
    <property type="component" value="Unassembled WGS sequence"/>
</dbReference>
<gene>
    <name evidence="1" type="ORF">H8S55_03550</name>
</gene>
<evidence type="ECO:0000313" key="1">
    <source>
        <dbReference type="EMBL" id="MBC5716405.1"/>
    </source>
</evidence>
<name>A0A8J6J2L1_9FIRM</name>
<proteinExistence type="predicted"/>
<dbReference type="RefSeq" id="WP_186877859.1">
    <property type="nucleotide sequence ID" value="NZ_JACOPN010000002.1"/>
</dbReference>
<keyword evidence="1" id="KW-0418">Kinase</keyword>
<reference evidence="1" key="1">
    <citation type="submission" date="2020-08" db="EMBL/GenBank/DDBJ databases">
        <title>Genome public.</title>
        <authorList>
            <person name="Liu C."/>
            <person name="Sun Q."/>
        </authorList>
    </citation>
    <scope>NUCLEOTIDE SEQUENCE</scope>
    <source>
        <strain evidence="1">BX5</strain>
    </source>
</reference>
<dbReference type="Pfam" id="PF13189">
    <property type="entry name" value="Cytidylate_kin2"/>
    <property type="match status" value="1"/>
</dbReference>
<protein>
    <submittedName>
        <fullName evidence="1">Cytidylate kinase-like family protein</fullName>
    </submittedName>
</protein>
<accession>A0A8J6J2L1</accession>
<evidence type="ECO:0000313" key="2">
    <source>
        <dbReference type="Proteomes" id="UP000602260"/>
    </source>
</evidence>
<dbReference type="AlphaFoldDB" id="A0A8J6J2L1"/>
<dbReference type="SUPFAM" id="SSF52540">
    <property type="entry name" value="P-loop containing nucleoside triphosphate hydrolases"/>
    <property type="match status" value="1"/>
</dbReference>
<keyword evidence="1" id="KW-0808">Transferase</keyword>
<dbReference type="EMBL" id="JACOPN010000002">
    <property type="protein sequence ID" value="MBC5716405.1"/>
    <property type="molecule type" value="Genomic_DNA"/>
</dbReference>
<comment type="caution">
    <text evidence="1">The sequence shown here is derived from an EMBL/GenBank/DDBJ whole genome shotgun (WGS) entry which is preliminary data.</text>
</comment>
<keyword evidence="2" id="KW-1185">Reference proteome</keyword>
<organism evidence="1 2">
    <name type="scientific">Flintibacter faecis</name>
    <dbReference type="NCBI Taxonomy" id="2763047"/>
    <lineage>
        <taxon>Bacteria</taxon>
        <taxon>Bacillati</taxon>
        <taxon>Bacillota</taxon>
        <taxon>Clostridia</taxon>
        <taxon>Eubacteriales</taxon>
        <taxon>Flintibacter</taxon>
    </lineage>
</organism>
<sequence length="215" mass="24344">MEKRIITVSREFGSGGRSVGKALAKRLGWKYYDKELVKAVAEKTGFDPRFIEERGEFSVGKSLLSYALAGQGMPGVMNGMSASDFLWCMQREVILKLAEEGGCVIVGRCADYILRERKDVFNVFVHAPMAYRADRIVRLYGESERSPEQRLQDKDKKRRVNYKHYTGRDWGVSQNYHLSLDSADIGVDHCADVILYAMGLDPAKLPMPEGEKEHN</sequence>
<dbReference type="GO" id="GO:0016301">
    <property type="term" value="F:kinase activity"/>
    <property type="evidence" value="ECO:0007669"/>
    <property type="project" value="UniProtKB-KW"/>
</dbReference>
<dbReference type="Gene3D" id="3.40.50.300">
    <property type="entry name" value="P-loop containing nucleotide triphosphate hydrolases"/>
    <property type="match status" value="1"/>
</dbReference>
<dbReference type="InterPro" id="IPR027417">
    <property type="entry name" value="P-loop_NTPase"/>
</dbReference>